<dbReference type="RefSeq" id="WP_280652346.1">
    <property type="nucleotide sequence ID" value="NZ_JANQDL010000049.1"/>
</dbReference>
<sequence length="109" mass="11796">MHELGITQNIVAIVSEQAQGGKVQRVVLEIGKLSAILPEAIKFCFDICTQGTVLVGAILEIREIPGLARCRECSAEIPLDKPFGICSCGSVQLDFIAGEELKIKEIEIE</sequence>
<dbReference type="GO" id="GO:0051604">
    <property type="term" value="P:protein maturation"/>
    <property type="evidence" value="ECO:0007669"/>
    <property type="project" value="InterPro"/>
</dbReference>
<evidence type="ECO:0000256" key="2">
    <source>
        <dbReference type="ARBA" id="ARBA00022596"/>
    </source>
</evidence>
<comment type="caution">
    <text evidence="6">The sequence shown here is derived from an EMBL/GenBank/DDBJ whole genome shotgun (WGS) entry which is preliminary data.</text>
</comment>
<organism evidence="6 7">
    <name type="scientific">Umezakia ovalisporum FSS-62</name>
    <dbReference type="NCBI Taxonomy" id="2971776"/>
    <lineage>
        <taxon>Bacteria</taxon>
        <taxon>Bacillati</taxon>
        <taxon>Cyanobacteriota</taxon>
        <taxon>Cyanophyceae</taxon>
        <taxon>Nostocales</taxon>
        <taxon>Nodulariaceae</taxon>
        <taxon>Umezakia</taxon>
    </lineage>
</organism>
<dbReference type="NCBIfam" id="TIGR00100">
    <property type="entry name" value="hypA"/>
    <property type="match status" value="1"/>
</dbReference>
<dbReference type="GeneID" id="83686009"/>
<feature type="binding site" evidence="5">
    <location>
        <position position="2"/>
    </location>
    <ligand>
        <name>Ni(2+)</name>
        <dbReference type="ChEBI" id="CHEBI:49786"/>
    </ligand>
</feature>
<evidence type="ECO:0000313" key="6">
    <source>
        <dbReference type="EMBL" id="MDH6063531.1"/>
    </source>
</evidence>
<dbReference type="PIRSF" id="PIRSF004761">
    <property type="entry name" value="Hydrgn_mat_HypA"/>
    <property type="match status" value="1"/>
</dbReference>
<keyword evidence="2 5" id="KW-0533">Nickel</keyword>
<dbReference type="PANTHER" id="PTHR34535:SF3">
    <property type="entry name" value="HYDROGENASE MATURATION FACTOR HYPA"/>
    <property type="match status" value="1"/>
</dbReference>
<proteinExistence type="inferred from homology"/>
<dbReference type="HAMAP" id="MF_00213">
    <property type="entry name" value="HypA_HybF"/>
    <property type="match status" value="1"/>
</dbReference>
<accession>A0AA43GXC6</accession>
<dbReference type="Pfam" id="PF01155">
    <property type="entry name" value="HypA"/>
    <property type="match status" value="1"/>
</dbReference>
<protein>
    <recommendedName>
        <fullName evidence="5">Hydrogenase maturation factor HypA</fullName>
    </recommendedName>
</protein>
<evidence type="ECO:0000313" key="7">
    <source>
        <dbReference type="Proteomes" id="UP001159370"/>
    </source>
</evidence>
<feature type="binding site" evidence="5">
    <location>
        <position position="73"/>
    </location>
    <ligand>
        <name>Zn(2+)</name>
        <dbReference type="ChEBI" id="CHEBI:29105"/>
    </ligand>
</feature>
<name>A0AA43GXC6_9CYAN</name>
<dbReference type="InterPro" id="IPR020538">
    <property type="entry name" value="Hydgase_Ni_incorp_HypA/HybF_CS"/>
</dbReference>
<gene>
    <name evidence="5 6" type="primary">hypA</name>
    <name evidence="6" type="ORF">NWP23_07060</name>
</gene>
<dbReference type="PROSITE" id="PS01249">
    <property type="entry name" value="HYPA"/>
    <property type="match status" value="1"/>
</dbReference>
<dbReference type="InterPro" id="IPR000688">
    <property type="entry name" value="HypA/HybF"/>
</dbReference>
<dbReference type="Gene3D" id="3.30.2320.80">
    <property type="match status" value="1"/>
</dbReference>
<feature type="binding site" evidence="5">
    <location>
        <position position="88"/>
    </location>
    <ligand>
        <name>Zn(2+)</name>
        <dbReference type="ChEBI" id="CHEBI:29105"/>
    </ligand>
</feature>
<dbReference type="EMBL" id="JANQDL010000049">
    <property type="protein sequence ID" value="MDH6063531.1"/>
    <property type="molecule type" value="Genomic_DNA"/>
</dbReference>
<evidence type="ECO:0000256" key="3">
    <source>
        <dbReference type="ARBA" id="ARBA00022723"/>
    </source>
</evidence>
<keyword evidence="4 5" id="KW-0862">Zinc</keyword>
<feature type="binding site" evidence="5">
    <location>
        <position position="86"/>
    </location>
    <ligand>
        <name>Zn(2+)</name>
        <dbReference type="ChEBI" id="CHEBI:29105"/>
    </ligand>
</feature>
<comment type="function">
    <text evidence="5">Involved in the maturation of [NiFe] hydrogenases. Required for nickel insertion into the metal center of the hydrogenase.</text>
</comment>
<keyword evidence="3 5" id="KW-0479">Metal-binding</keyword>
<comment type="similarity">
    <text evidence="1 5">Belongs to the HypA/HybF family.</text>
</comment>
<dbReference type="Proteomes" id="UP001159370">
    <property type="component" value="Unassembled WGS sequence"/>
</dbReference>
<dbReference type="GO" id="GO:0016151">
    <property type="term" value="F:nickel cation binding"/>
    <property type="evidence" value="ECO:0007669"/>
    <property type="project" value="UniProtKB-UniRule"/>
</dbReference>
<evidence type="ECO:0000256" key="1">
    <source>
        <dbReference type="ARBA" id="ARBA00010748"/>
    </source>
</evidence>
<dbReference type="PANTHER" id="PTHR34535">
    <property type="entry name" value="HYDROGENASE MATURATION FACTOR HYPA"/>
    <property type="match status" value="1"/>
</dbReference>
<feature type="binding site" evidence="5">
    <location>
        <position position="70"/>
    </location>
    <ligand>
        <name>Zn(2+)</name>
        <dbReference type="ChEBI" id="CHEBI:29105"/>
    </ligand>
</feature>
<evidence type="ECO:0000256" key="5">
    <source>
        <dbReference type="HAMAP-Rule" id="MF_00213"/>
    </source>
</evidence>
<evidence type="ECO:0000256" key="4">
    <source>
        <dbReference type="ARBA" id="ARBA00022833"/>
    </source>
</evidence>
<reference evidence="6 7" key="1">
    <citation type="journal article" date="2023" name="J. Phycol.">
        <title>Chrysosporum ovalisporum is synonymous with the true-branching cyanobacterium Umezakia natans (Nostocales/Aphanizomenonaceae).</title>
        <authorList>
            <person name="McGregor G.B."/>
            <person name="Sendall B.C."/>
            <person name="Niiyama Y."/>
            <person name="Tuji A."/>
            <person name="Willis A."/>
        </authorList>
    </citation>
    <scope>NUCLEOTIDE SEQUENCE [LARGE SCALE GENOMIC DNA]</scope>
    <source>
        <strain evidence="6 7">FSS-62</strain>
    </source>
</reference>
<dbReference type="GO" id="GO:0008270">
    <property type="term" value="F:zinc ion binding"/>
    <property type="evidence" value="ECO:0007669"/>
    <property type="project" value="UniProtKB-UniRule"/>
</dbReference>
<dbReference type="AlphaFoldDB" id="A0AA43GXC6"/>